<dbReference type="AlphaFoldDB" id="A0A4S8JIM8"/>
<gene>
    <name evidence="1" type="ORF">C4D60_Mb07t25310</name>
</gene>
<comment type="caution">
    <text evidence="1">The sequence shown here is derived from an EMBL/GenBank/DDBJ whole genome shotgun (WGS) entry which is preliminary data.</text>
</comment>
<dbReference type="STRING" id="52838.A0A4S8JIM8"/>
<evidence type="ECO:0000313" key="2">
    <source>
        <dbReference type="Proteomes" id="UP000317650"/>
    </source>
</evidence>
<sequence>MDFLASVIANDGYSWNEEVDDGLESTSACDEALNILHSLLISEGGLLDLVMRHAGMIESLTTILKWSSYQSRAYMTLLLRLMLGVLSS</sequence>
<evidence type="ECO:0000313" key="1">
    <source>
        <dbReference type="EMBL" id="THU61625.1"/>
    </source>
</evidence>
<accession>A0A4S8JIM8</accession>
<organism evidence="1 2">
    <name type="scientific">Musa balbisiana</name>
    <name type="common">Banana</name>
    <dbReference type="NCBI Taxonomy" id="52838"/>
    <lineage>
        <taxon>Eukaryota</taxon>
        <taxon>Viridiplantae</taxon>
        <taxon>Streptophyta</taxon>
        <taxon>Embryophyta</taxon>
        <taxon>Tracheophyta</taxon>
        <taxon>Spermatophyta</taxon>
        <taxon>Magnoliopsida</taxon>
        <taxon>Liliopsida</taxon>
        <taxon>Zingiberales</taxon>
        <taxon>Musaceae</taxon>
        <taxon>Musa</taxon>
    </lineage>
</organism>
<dbReference type="Proteomes" id="UP000317650">
    <property type="component" value="Chromosome 7"/>
</dbReference>
<dbReference type="EMBL" id="PYDT01000005">
    <property type="protein sequence ID" value="THU61625.1"/>
    <property type="molecule type" value="Genomic_DNA"/>
</dbReference>
<keyword evidence="2" id="KW-1185">Reference proteome</keyword>
<name>A0A4S8JIM8_MUSBA</name>
<protein>
    <submittedName>
        <fullName evidence="1">Uncharacterized protein</fullName>
    </submittedName>
</protein>
<reference evidence="1 2" key="1">
    <citation type="journal article" date="2019" name="Nat. Plants">
        <title>Genome sequencing of Musa balbisiana reveals subgenome evolution and function divergence in polyploid bananas.</title>
        <authorList>
            <person name="Yao X."/>
        </authorList>
    </citation>
    <scope>NUCLEOTIDE SEQUENCE [LARGE SCALE GENOMIC DNA]</scope>
    <source>
        <strain evidence="2">cv. DH-PKW</strain>
        <tissue evidence="1">Leaves</tissue>
    </source>
</reference>
<proteinExistence type="predicted"/>